<comment type="similarity">
    <text evidence="1">Belongs to the EcnA/EcnB lipoprotein family.</text>
</comment>
<accession>A0ABQ2LFB3</accession>
<keyword evidence="6" id="KW-0449">Lipoprotein</keyword>
<dbReference type="EMBL" id="BMOV01000008">
    <property type="protein sequence ID" value="GGO14980.1"/>
    <property type="molecule type" value="Genomic_DNA"/>
</dbReference>
<proteinExistence type="inferred from homology"/>
<evidence type="ECO:0008006" key="9">
    <source>
        <dbReference type="Google" id="ProtNLM"/>
    </source>
</evidence>
<evidence type="ECO:0000256" key="6">
    <source>
        <dbReference type="ARBA" id="ARBA00023288"/>
    </source>
</evidence>
<evidence type="ECO:0000313" key="7">
    <source>
        <dbReference type="EMBL" id="GGO14980.1"/>
    </source>
</evidence>
<dbReference type="Proteomes" id="UP000602381">
    <property type="component" value="Unassembled WGS sequence"/>
</dbReference>
<evidence type="ECO:0000256" key="3">
    <source>
        <dbReference type="ARBA" id="ARBA00022729"/>
    </source>
</evidence>
<dbReference type="Pfam" id="PF08085">
    <property type="entry name" value="Entericidin"/>
    <property type="match status" value="1"/>
</dbReference>
<keyword evidence="8" id="KW-1185">Reference proteome</keyword>
<keyword evidence="3" id="KW-0732">Signal</keyword>
<dbReference type="InterPro" id="IPR012556">
    <property type="entry name" value="Entericidin"/>
</dbReference>
<evidence type="ECO:0000256" key="2">
    <source>
        <dbReference type="ARBA" id="ARBA00022475"/>
    </source>
</evidence>
<organism evidence="7 8">
    <name type="scientific">Iodidimonas muriae</name>
    <dbReference type="NCBI Taxonomy" id="261467"/>
    <lineage>
        <taxon>Bacteria</taxon>
        <taxon>Pseudomonadati</taxon>
        <taxon>Pseudomonadota</taxon>
        <taxon>Alphaproteobacteria</taxon>
        <taxon>Iodidimonadales</taxon>
        <taxon>Iodidimonadaceae</taxon>
        <taxon>Iodidimonas</taxon>
    </lineage>
</organism>
<gene>
    <name evidence="7" type="ORF">GCM10007972_22670</name>
</gene>
<comment type="caution">
    <text evidence="7">The sequence shown here is derived from an EMBL/GenBank/DDBJ whole genome shotgun (WGS) entry which is preliminary data.</text>
</comment>
<name>A0ABQ2LFB3_9PROT</name>
<evidence type="ECO:0000256" key="4">
    <source>
        <dbReference type="ARBA" id="ARBA00023136"/>
    </source>
</evidence>
<keyword evidence="4" id="KW-0472">Membrane</keyword>
<evidence type="ECO:0000256" key="5">
    <source>
        <dbReference type="ARBA" id="ARBA00023139"/>
    </source>
</evidence>
<evidence type="ECO:0000313" key="8">
    <source>
        <dbReference type="Proteomes" id="UP000602381"/>
    </source>
</evidence>
<reference evidence="8" key="1">
    <citation type="journal article" date="2019" name="Int. J. Syst. Evol. Microbiol.">
        <title>The Global Catalogue of Microorganisms (GCM) 10K type strain sequencing project: providing services to taxonomists for standard genome sequencing and annotation.</title>
        <authorList>
            <consortium name="The Broad Institute Genomics Platform"/>
            <consortium name="The Broad Institute Genome Sequencing Center for Infectious Disease"/>
            <person name="Wu L."/>
            <person name="Ma J."/>
        </authorList>
    </citation>
    <scope>NUCLEOTIDE SEQUENCE [LARGE SCALE GENOMIC DNA]</scope>
    <source>
        <strain evidence="8">JCM 17843</strain>
    </source>
</reference>
<keyword evidence="5" id="KW-0564">Palmitate</keyword>
<protein>
    <recommendedName>
        <fullName evidence="9">Entericidin A/B family lipoprotein</fullName>
    </recommendedName>
</protein>
<keyword evidence="2" id="KW-1003">Cell membrane</keyword>
<sequence length="59" mass="6458">MVWKQDKDFKMTYTEMVRRFGMLAVLTVLGGLSVAACNTIEGAGEDIESVGEEIEDDAS</sequence>
<evidence type="ECO:0000256" key="1">
    <source>
        <dbReference type="ARBA" id="ARBA00010296"/>
    </source>
</evidence>